<dbReference type="SMART" id="SM00159">
    <property type="entry name" value="PTX"/>
    <property type="match status" value="1"/>
</dbReference>
<dbReference type="InterPro" id="IPR030476">
    <property type="entry name" value="Pentaxin_CS"/>
</dbReference>
<feature type="compositionally biased region" description="Polar residues" evidence="9">
    <location>
        <begin position="24"/>
        <end position="41"/>
    </location>
</feature>
<accession>A0A6P8QC59</accession>
<keyword evidence="4" id="KW-0479">Metal-binding</keyword>
<dbReference type="PRINTS" id="PR00895">
    <property type="entry name" value="PENTAXIN"/>
</dbReference>
<evidence type="ECO:0000313" key="12">
    <source>
        <dbReference type="Proteomes" id="UP000515159"/>
    </source>
</evidence>
<dbReference type="KEGG" id="gsh:117357167"/>
<dbReference type="SUPFAM" id="SSF49785">
    <property type="entry name" value="Galactose-binding domain-like"/>
    <property type="match status" value="3"/>
</dbReference>
<keyword evidence="12" id="KW-1185">Reference proteome</keyword>
<evidence type="ECO:0000256" key="8">
    <source>
        <dbReference type="PROSITE-ProRule" id="PRU01172"/>
    </source>
</evidence>
<reference evidence="13" key="1">
    <citation type="submission" date="2025-08" db="UniProtKB">
        <authorList>
            <consortium name="RefSeq"/>
        </authorList>
    </citation>
    <scope>IDENTIFICATION</scope>
</reference>
<evidence type="ECO:0000256" key="7">
    <source>
        <dbReference type="ARBA" id="ARBA00023157"/>
    </source>
</evidence>
<dbReference type="GO" id="GO:0010185">
    <property type="term" value="P:regulation of cellular defense response"/>
    <property type="evidence" value="ECO:0007669"/>
    <property type="project" value="UniProtKB-ARBA"/>
</dbReference>
<dbReference type="PANTHER" id="PTHR45713:SF20">
    <property type="entry name" value="FUCOLECTIN TACHYLECTIN-4 PENTRAXIN-1 DOMAIN-CONTAINING PROTEIN"/>
    <property type="match status" value="1"/>
</dbReference>
<comment type="caution">
    <text evidence="8">Lacks conserved residue(s) required for the propagation of feature annotation.</text>
</comment>
<feature type="domain" description="Pentraxin (PTX)" evidence="11">
    <location>
        <begin position="583"/>
        <end position="784"/>
    </location>
</feature>
<dbReference type="InterPro" id="IPR008979">
    <property type="entry name" value="Galactose-bd-like_sf"/>
</dbReference>
<evidence type="ECO:0000256" key="2">
    <source>
        <dbReference type="ARBA" id="ARBA00010147"/>
    </source>
</evidence>
<dbReference type="SMART" id="SM00607">
    <property type="entry name" value="FTP"/>
    <property type="match status" value="3"/>
</dbReference>
<dbReference type="AlphaFoldDB" id="A0A6P8QC59"/>
<dbReference type="SUPFAM" id="SSF49899">
    <property type="entry name" value="Concanavalin A-like lectins/glucanases"/>
    <property type="match status" value="1"/>
</dbReference>
<dbReference type="Gene3D" id="2.60.120.200">
    <property type="match status" value="1"/>
</dbReference>
<organism evidence="12 13">
    <name type="scientific">Geotrypetes seraphini</name>
    <name type="common">Gaboon caecilian</name>
    <name type="synonym">Caecilia seraphini</name>
    <dbReference type="NCBI Taxonomy" id="260995"/>
    <lineage>
        <taxon>Eukaryota</taxon>
        <taxon>Metazoa</taxon>
        <taxon>Chordata</taxon>
        <taxon>Craniata</taxon>
        <taxon>Vertebrata</taxon>
        <taxon>Euteleostomi</taxon>
        <taxon>Amphibia</taxon>
        <taxon>Gymnophiona</taxon>
        <taxon>Geotrypetes</taxon>
    </lineage>
</organism>
<dbReference type="PROSITE" id="PS00289">
    <property type="entry name" value="PTX_1"/>
    <property type="match status" value="1"/>
</dbReference>
<dbReference type="PROSITE" id="PS51828">
    <property type="entry name" value="PTX_2"/>
    <property type="match status" value="1"/>
</dbReference>
<dbReference type="Pfam" id="PF00354">
    <property type="entry name" value="Pentaxin"/>
    <property type="match status" value="1"/>
</dbReference>
<keyword evidence="10" id="KW-0732">Signal</keyword>
<keyword evidence="6" id="KW-0106">Calcium</keyword>
<gene>
    <name evidence="13" type="primary">LOC117357167</name>
</gene>
<evidence type="ECO:0000256" key="1">
    <source>
        <dbReference type="ARBA" id="ARBA00002219"/>
    </source>
</evidence>
<dbReference type="Gene3D" id="2.60.120.260">
    <property type="entry name" value="Galactose-binding domain-like"/>
    <property type="match status" value="3"/>
</dbReference>
<evidence type="ECO:0000256" key="9">
    <source>
        <dbReference type="SAM" id="MobiDB-lite"/>
    </source>
</evidence>
<dbReference type="GeneID" id="117357167"/>
<comment type="subunit">
    <text evidence="3">Homotrimer.</text>
</comment>
<dbReference type="InterPro" id="IPR051941">
    <property type="entry name" value="BG_Antigen-Binding_Lectin"/>
</dbReference>
<keyword evidence="5" id="KW-0430">Lectin</keyword>
<dbReference type="PANTHER" id="PTHR45713">
    <property type="entry name" value="FTP DOMAIN-CONTAINING PROTEIN"/>
    <property type="match status" value="1"/>
</dbReference>
<protein>
    <submittedName>
        <fullName evidence="13">Pentraxin fusion protein-like</fullName>
    </submittedName>
</protein>
<dbReference type="GO" id="GO:0042806">
    <property type="term" value="F:fucose binding"/>
    <property type="evidence" value="ECO:0007669"/>
    <property type="project" value="UniProtKB-ARBA"/>
</dbReference>
<dbReference type="InterPro" id="IPR013320">
    <property type="entry name" value="ConA-like_dom_sf"/>
</dbReference>
<dbReference type="RefSeq" id="XP_033793430.1">
    <property type="nucleotide sequence ID" value="XM_033937539.1"/>
</dbReference>
<evidence type="ECO:0000256" key="5">
    <source>
        <dbReference type="ARBA" id="ARBA00022734"/>
    </source>
</evidence>
<dbReference type="CDD" id="cd00152">
    <property type="entry name" value="PTX"/>
    <property type="match status" value="1"/>
</dbReference>
<evidence type="ECO:0000313" key="13">
    <source>
        <dbReference type="RefSeq" id="XP_033793430.1"/>
    </source>
</evidence>
<dbReference type="OrthoDB" id="547680at2759"/>
<name>A0A6P8QC59_GEOSA</name>
<feature type="region of interest" description="Disordered" evidence="9">
    <location>
        <begin position="23"/>
        <end position="48"/>
    </location>
</feature>
<comment type="function">
    <text evidence="1">Acts as a defensive agent. Recognizes blood group fucosylated oligosaccharides including A, B, H and Lewis B-type antigens. Does not recognize Lewis A antigen and has low affinity for monovalent haptens.</text>
</comment>
<dbReference type="GO" id="GO:0001868">
    <property type="term" value="P:regulation of complement activation, lectin pathway"/>
    <property type="evidence" value="ECO:0007669"/>
    <property type="project" value="UniProtKB-ARBA"/>
</dbReference>
<dbReference type="Pfam" id="PF22633">
    <property type="entry name" value="F5_F8_type_C_2"/>
    <property type="match status" value="3"/>
</dbReference>
<dbReference type="GO" id="GO:0046872">
    <property type="term" value="F:metal ion binding"/>
    <property type="evidence" value="ECO:0007669"/>
    <property type="project" value="UniProtKB-KW"/>
</dbReference>
<feature type="signal peptide" evidence="10">
    <location>
        <begin position="1"/>
        <end position="17"/>
    </location>
</feature>
<evidence type="ECO:0000259" key="11">
    <source>
        <dbReference type="PROSITE" id="PS51828"/>
    </source>
</evidence>
<evidence type="ECO:0000256" key="4">
    <source>
        <dbReference type="ARBA" id="ARBA00022723"/>
    </source>
</evidence>
<proteinExistence type="inferred from homology"/>
<sequence length="787" mass="88481">MIGITLLLLFATLPGHSHEHVTEQSEVWSTTDPSFTKSDVTTDPWHDSDPFNTEIEPTDFSHELDSINTASNLALGRFTTQSSTFDKFGDSGNAVDGHSSNVYMDGHCAHTDLDIEPWWMVNLNATYKVFSVSVTNRGDCCHTRINSAEIRIGNSEKHGGTKNPRCAVISSLELGETHSFDCKGMVGQYVTITIPRRVRYLTLCEVEVFGLPVSSDYHNDTYVPVQSPDGENSSDELVTELKNILKHSNAAPNVAVGGISSQSSTYDANGHSENAVDDHTAQCSRTKQEFEPWWTVDLKSVFRVFSVAVTSRGDCCNEQINGTQILIGHSAEGRKKNPSCATITSMELGETLSFDCAGMEGRYVTLMIPNRNETLTVCEVQVFGLSADLPGHSVSENFELPSIPHGAPNLALHGRTSQSSYYSYRAQSRKAIDGSLASNYLNGDCTHTIQEFEPWWMVDLQAPAKVFSVAVTNRGDCCKERINNAEIRVGNSKENGGKTNPRCGTVFRMDYGETLSFYCKGMQGQYISVIIPERKDYLTLCEVQVFGLQEPGFTPKPFEDYEDLEPVPEPLPRVETHEVEDLRRKVFHFPEETNFSYVLLFPKKPLRLRAFTLCMRLATDLPRNREIIFFSHRTQYFDELTLWQELDGRFGFYLSGEGLLFEVSDIASSQTHLCLSWQSKSGLTELWINGKKVSRKFYRAGHEIQPNGITMLGQDQDSLGGDFDAKQSFVGQTTDLYMWNYVLPSYFIRKANRGYRVPRGNIFDWRSLSYELKGNVVIQQKNTHTYE</sequence>
<evidence type="ECO:0000256" key="6">
    <source>
        <dbReference type="ARBA" id="ARBA00022837"/>
    </source>
</evidence>
<dbReference type="InterPro" id="IPR001759">
    <property type="entry name" value="PTX_dom"/>
</dbReference>
<dbReference type="InterPro" id="IPR006585">
    <property type="entry name" value="FTP1"/>
</dbReference>
<feature type="chain" id="PRO_5027546393" evidence="10">
    <location>
        <begin position="18"/>
        <end position="787"/>
    </location>
</feature>
<comment type="similarity">
    <text evidence="2">Belongs to the fucolectin family.</text>
</comment>
<dbReference type="Proteomes" id="UP000515159">
    <property type="component" value="Chromosome 3"/>
</dbReference>
<dbReference type="InParanoid" id="A0A6P8QC59"/>
<keyword evidence="7" id="KW-1015">Disulfide bond</keyword>
<evidence type="ECO:0000256" key="10">
    <source>
        <dbReference type="SAM" id="SignalP"/>
    </source>
</evidence>
<evidence type="ECO:0000256" key="3">
    <source>
        <dbReference type="ARBA" id="ARBA00011233"/>
    </source>
</evidence>